<dbReference type="InterPro" id="IPR039424">
    <property type="entry name" value="SBP_5"/>
</dbReference>
<evidence type="ECO:0000313" key="2">
    <source>
        <dbReference type="EMBL" id="VEI22233.1"/>
    </source>
</evidence>
<evidence type="ECO:0000313" key="3">
    <source>
        <dbReference type="Proteomes" id="UP000282386"/>
    </source>
</evidence>
<dbReference type="AlphaFoldDB" id="A0A7Z9D650"/>
<dbReference type="PROSITE" id="PS51257">
    <property type="entry name" value="PROKAR_LIPOPROTEIN"/>
    <property type="match status" value="1"/>
</dbReference>
<dbReference type="InterPro" id="IPR000914">
    <property type="entry name" value="SBP_5_dom"/>
</dbReference>
<dbReference type="PANTHER" id="PTHR30290:SF65">
    <property type="entry name" value="MONOACYL PHOSPHATIDYLINOSITOL TETRAMANNOSIDE-BINDING PROTEIN LPQW-RELATED"/>
    <property type="match status" value="1"/>
</dbReference>
<dbReference type="CDD" id="cd08501">
    <property type="entry name" value="PBP2_Lpqw"/>
    <property type="match status" value="1"/>
</dbReference>
<dbReference type="GO" id="GO:0015833">
    <property type="term" value="P:peptide transport"/>
    <property type="evidence" value="ECO:0007669"/>
    <property type="project" value="TreeGrafter"/>
</dbReference>
<accession>A0A7Z9D650</accession>
<reference evidence="2 3" key="1">
    <citation type="submission" date="2018-12" db="EMBL/GenBank/DDBJ databases">
        <authorList>
            <consortium name="Pathogen Informatics"/>
        </authorList>
    </citation>
    <scope>NUCLEOTIDE SEQUENCE [LARGE SCALE GENOMIC DNA]</scope>
    <source>
        <strain evidence="2 3">NCTC10207</strain>
    </source>
</reference>
<dbReference type="Proteomes" id="UP000282386">
    <property type="component" value="Chromosome"/>
</dbReference>
<dbReference type="GO" id="GO:1904680">
    <property type="term" value="F:peptide transmembrane transporter activity"/>
    <property type="evidence" value="ECO:0007669"/>
    <property type="project" value="TreeGrafter"/>
</dbReference>
<dbReference type="SUPFAM" id="SSF53850">
    <property type="entry name" value="Periplasmic binding protein-like II"/>
    <property type="match status" value="1"/>
</dbReference>
<organism evidence="2 3">
    <name type="scientific">Rothia aeria</name>
    <dbReference type="NCBI Taxonomy" id="172042"/>
    <lineage>
        <taxon>Bacteria</taxon>
        <taxon>Bacillati</taxon>
        <taxon>Actinomycetota</taxon>
        <taxon>Actinomycetes</taxon>
        <taxon>Micrococcales</taxon>
        <taxon>Micrococcaceae</taxon>
        <taxon>Rothia</taxon>
    </lineage>
</organism>
<dbReference type="Pfam" id="PF00496">
    <property type="entry name" value="SBP_bac_5"/>
    <property type="match status" value="1"/>
</dbReference>
<dbReference type="Gene3D" id="3.40.190.10">
    <property type="entry name" value="Periplasmic binding protein-like II"/>
    <property type="match status" value="1"/>
</dbReference>
<sequence>MEKQYIFNRRTLLGGAAATTTVGLLAACGGKKEEEKVKSAGKGAKVEDLYDINAHPVSDLKQGGEVRLPLDSIGPDFNVYSTGGNNGDTYIAMGTLYAAGLWSSSPNGTLELNKDFAVSFDPKEENGKTVVYVAVNPKAKFNDGTPMDYKALQATWKILKSTEGDFKIVTSGIYGSVEKVERDGDDFKVKVTMTSPYYPLNELFASILHPKMADPKVFNDGFVNNPHPEFGCGPFKLADKGWNSTENTFTVVPNEKWWGEKPVLDRIIFRTLEDSAERAAFKNGEIDAASARTSTAYAEVKNVANAELRKGQRLFSGGLNLNPKRIEDAKVRKAIFIGTNREALAKIRYQGLPWEEQLPGSRLYLPFEEYYEDNFPKADGDAKAAAQKILEDAGYKKDGEFYAKNGKQLSYKISIFGDDPVNNSMAQTFVQNMKELGINFSVNSRASSEFSKAIPARDYDTTFSGFGISTADGTSATKQFYYSKDNDGIGSEEIDEMIEKMLVIKDDKERNKKCNEIEKKHMDEISTVGTVFNGPDFMMCKKGLANYGPSLFQTIDWAKVGWLK</sequence>
<proteinExistence type="predicted"/>
<name>A0A7Z9D650_9MICC</name>
<dbReference type="RefSeq" id="WP_126499547.1">
    <property type="nucleotide sequence ID" value="NZ_LR134479.1"/>
</dbReference>
<gene>
    <name evidence="2" type="primary">nikA</name>
    <name evidence="2" type="ORF">NCTC10207_00305</name>
</gene>
<protein>
    <submittedName>
        <fullName evidence="2">Nickel-binding periplasmic protein</fullName>
    </submittedName>
</protein>
<dbReference type="Gene3D" id="3.10.105.10">
    <property type="entry name" value="Dipeptide-binding Protein, Domain 3"/>
    <property type="match status" value="1"/>
</dbReference>
<dbReference type="EMBL" id="LR134479">
    <property type="protein sequence ID" value="VEI22233.1"/>
    <property type="molecule type" value="Genomic_DNA"/>
</dbReference>
<feature type="domain" description="Solute-binding protein family 5" evidence="1">
    <location>
        <begin position="128"/>
        <end position="486"/>
    </location>
</feature>
<evidence type="ECO:0000259" key="1">
    <source>
        <dbReference type="Pfam" id="PF00496"/>
    </source>
</evidence>
<dbReference type="PANTHER" id="PTHR30290">
    <property type="entry name" value="PERIPLASMIC BINDING COMPONENT OF ABC TRANSPORTER"/>
    <property type="match status" value="1"/>
</dbReference>